<keyword evidence="2" id="KW-0378">Hydrolase</keyword>
<dbReference type="SUPFAM" id="SSF51306">
    <property type="entry name" value="LexA/Signal peptidase"/>
    <property type="match status" value="1"/>
</dbReference>
<evidence type="ECO:0000313" key="5">
    <source>
        <dbReference type="EMBL" id="MCZ3371802.1"/>
    </source>
</evidence>
<sequence>MKSKTAIIIGAIIFIIAAASAATFLSGQSTDTTINSSNQQQSEPIVQNEIGITVKTDGKNVTVQATSVPADVQVPSKMITEMKNKAYNDIQSYSSTSSSLKSDMQTIAKKYNFTANVTLTSQFGTNQLPFLAIVSGTSMIPTLKDGQEVIALKTKNIKVGDIVISRHPTYGLIVKRVATIENSKVYLKSDNREISNYIKETTLSDGVVEISNITKTPLDTWRSISDIVGVVKFY</sequence>
<comment type="caution">
    <text evidence="4">The sequence shown here is derived from an EMBL/GenBank/DDBJ whole genome shotgun (WGS) entry which is preliminary data.</text>
</comment>
<dbReference type="Gene3D" id="2.10.109.10">
    <property type="entry name" value="Umud Fragment, subunit A"/>
    <property type="match status" value="1"/>
</dbReference>
<dbReference type="GO" id="GO:0006508">
    <property type="term" value="P:proteolysis"/>
    <property type="evidence" value="ECO:0007669"/>
    <property type="project" value="UniProtKB-KW"/>
</dbReference>
<dbReference type="CDD" id="cd06462">
    <property type="entry name" value="Peptidase_S24_S26"/>
    <property type="match status" value="1"/>
</dbReference>
<keyword evidence="6" id="KW-1185">Reference proteome</keyword>
<dbReference type="Pfam" id="PF00717">
    <property type="entry name" value="Peptidase_S24"/>
    <property type="match status" value="1"/>
</dbReference>
<dbReference type="EMBL" id="JAPVES010000029">
    <property type="protein sequence ID" value="MCZ3371802.1"/>
    <property type="molecule type" value="Genomic_DNA"/>
</dbReference>
<evidence type="ECO:0000256" key="2">
    <source>
        <dbReference type="ARBA" id="ARBA00022801"/>
    </source>
</evidence>
<dbReference type="EMBL" id="JAPVER010000020">
    <property type="protein sequence ID" value="MCZ3366294.1"/>
    <property type="molecule type" value="Genomic_DNA"/>
</dbReference>
<dbReference type="GO" id="GO:0016020">
    <property type="term" value="C:membrane"/>
    <property type="evidence" value="ECO:0007669"/>
    <property type="project" value="InterPro"/>
</dbReference>
<organism evidence="4 6">
    <name type="scientific">Methanobacterium veterum</name>
    <dbReference type="NCBI Taxonomy" id="408577"/>
    <lineage>
        <taxon>Archaea</taxon>
        <taxon>Methanobacteriati</taxon>
        <taxon>Methanobacteriota</taxon>
        <taxon>Methanomada group</taxon>
        <taxon>Methanobacteria</taxon>
        <taxon>Methanobacteriales</taxon>
        <taxon>Methanobacteriaceae</taxon>
        <taxon>Methanobacterium</taxon>
    </lineage>
</organism>
<evidence type="ECO:0000313" key="6">
    <source>
        <dbReference type="Proteomes" id="UP001068021"/>
    </source>
</evidence>
<feature type="domain" description="Peptidase S24/S26A/S26B/S26C" evidence="3">
    <location>
        <begin position="118"/>
        <end position="195"/>
    </location>
</feature>
<accession>A0A9E4ZZW3</accession>
<dbReference type="Proteomes" id="UP001068021">
    <property type="component" value="Unassembled WGS sequence"/>
</dbReference>
<evidence type="ECO:0000313" key="4">
    <source>
        <dbReference type="EMBL" id="MCZ3366294.1"/>
    </source>
</evidence>
<dbReference type="Proteomes" id="UP001074446">
    <property type="component" value="Unassembled WGS sequence"/>
</dbReference>
<evidence type="ECO:0000259" key="3">
    <source>
        <dbReference type="Pfam" id="PF00717"/>
    </source>
</evidence>
<name>A0A9E4ZZW3_9EURY</name>
<dbReference type="InterPro" id="IPR015927">
    <property type="entry name" value="Peptidase_S24_S26A/B/C"/>
</dbReference>
<dbReference type="PROSITE" id="PS00501">
    <property type="entry name" value="SPASE_I_1"/>
    <property type="match status" value="1"/>
</dbReference>
<dbReference type="AlphaFoldDB" id="A0A9E4ZZW3"/>
<protein>
    <submittedName>
        <fullName evidence="4">S24/S26 family peptidase</fullName>
    </submittedName>
</protein>
<dbReference type="RefSeq" id="WP_048083010.1">
    <property type="nucleotide sequence ID" value="NZ_JAPVER010000020.1"/>
</dbReference>
<dbReference type="GO" id="GO:0004252">
    <property type="term" value="F:serine-type endopeptidase activity"/>
    <property type="evidence" value="ECO:0007669"/>
    <property type="project" value="InterPro"/>
</dbReference>
<gene>
    <name evidence="5" type="ORF">O3H35_04090</name>
    <name evidence="4" type="ORF">O3H54_10425</name>
</gene>
<reference evidence="4" key="1">
    <citation type="submission" date="2022-12" db="EMBL/GenBank/DDBJ databases">
        <title>Reclassification of two methanogenic archaea species isolated from the Kolyma lowland permafrost.</title>
        <authorList>
            <person name="Trubitsyn V.E."/>
            <person name="Rivkina E.M."/>
            <person name="Shcherbakova V.A."/>
        </authorList>
    </citation>
    <scope>NUCLEOTIDE SEQUENCE</scope>
    <source>
        <strain evidence="4">M2</strain>
        <strain evidence="5">MK4</strain>
    </source>
</reference>
<evidence type="ECO:0000256" key="1">
    <source>
        <dbReference type="ARBA" id="ARBA00022670"/>
    </source>
</evidence>
<keyword evidence="1" id="KW-0645">Protease</keyword>
<dbReference type="InterPro" id="IPR036286">
    <property type="entry name" value="LexA/Signal_pep-like_sf"/>
</dbReference>
<dbReference type="InterPro" id="IPR019756">
    <property type="entry name" value="Pept_S26A_signal_pept_1_Ser-AS"/>
</dbReference>
<proteinExistence type="predicted"/>